<keyword evidence="1" id="KW-0812">Transmembrane</keyword>
<feature type="transmembrane region" description="Helical" evidence="1">
    <location>
        <begin position="70"/>
        <end position="88"/>
    </location>
</feature>
<feature type="transmembrane region" description="Helical" evidence="1">
    <location>
        <begin position="100"/>
        <end position="121"/>
    </location>
</feature>
<feature type="transmembrane region" description="Helical" evidence="1">
    <location>
        <begin position="127"/>
        <end position="147"/>
    </location>
</feature>
<evidence type="ECO:0000313" key="3">
    <source>
        <dbReference type="Proteomes" id="UP001172457"/>
    </source>
</evidence>
<dbReference type="EMBL" id="JARYMX010000003">
    <property type="protein sequence ID" value="KAJ9556659.1"/>
    <property type="molecule type" value="Genomic_DNA"/>
</dbReference>
<feature type="transmembrane region" description="Helical" evidence="1">
    <location>
        <begin position="232"/>
        <end position="249"/>
    </location>
</feature>
<evidence type="ECO:0000313" key="2">
    <source>
        <dbReference type="EMBL" id="KAJ9556659.1"/>
    </source>
</evidence>
<sequence>MNSRSTSRFSLKSAMNAIKNYFIKPYNPTVMLSYDPIPRFAWEHLVKVYATLCYVFGFALFGGIEHVHFHNGGWITAVGFIGALWWMSRIRPWREIPRTILLMAAAFFFGVTLGPMINLFIEMHQSDVIKIITEGIVFFACYYGAAIYSFDREIIYQIGQFSSPIFITIWMIVLEHYSSLFTHAAFLLVLVLPLQWSKTCFKLKIFRNRLQMLFTIPFHLVWSSLLSDYFDYALSDLMFVYLLVWLLIVHMKMHSQQAMFLAAHHNEENYHVNTAITFFTDFPARTIAFFTHHGTN</sequence>
<protein>
    <submittedName>
        <fullName evidence="2">Uncharacterized protein</fullName>
    </submittedName>
</protein>
<feature type="transmembrane region" description="Helical" evidence="1">
    <location>
        <begin position="209"/>
        <end position="226"/>
    </location>
</feature>
<comment type="caution">
    <text evidence="2">The sequence shown here is derived from an EMBL/GenBank/DDBJ whole genome shotgun (WGS) entry which is preliminary data.</text>
</comment>
<dbReference type="Proteomes" id="UP001172457">
    <property type="component" value="Chromosome 3"/>
</dbReference>
<dbReference type="AlphaFoldDB" id="A0AA38TAU6"/>
<feature type="transmembrane region" description="Helical" evidence="1">
    <location>
        <begin position="46"/>
        <end position="64"/>
    </location>
</feature>
<accession>A0AA38TAU6</accession>
<evidence type="ECO:0000256" key="1">
    <source>
        <dbReference type="SAM" id="Phobius"/>
    </source>
</evidence>
<reference evidence="2" key="1">
    <citation type="submission" date="2023-03" db="EMBL/GenBank/DDBJ databases">
        <title>Chromosome-scale reference genome and RAD-based genetic map of yellow starthistle (Centaurea solstitialis) reveal putative structural variation and QTLs associated with invader traits.</title>
        <authorList>
            <person name="Reatini B."/>
            <person name="Cang F.A."/>
            <person name="Jiang Q."/>
            <person name="Mckibben M.T.W."/>
            <person name="Barker M.S."/>
            <person name="Rieseberg L.H."/>
            <person name="Dlugosch K.M."/>
        </authorList>
    </citation>
    <scope>NUCLEOTIDE SEQUENCE</scope>
    <source>
        <strain evidence="2">CAN-66</strain>
        <tissue evidence="2">Leaf</tissue>
    </source>
</reference>
<keyword evidence="1" id="KW-0472">Membrane</keyword>
<gene>
    <name evidence="2" type="ORF">OSB04_011273</name>
</gene>
<keyword evidence="1" id="KW-1133">Transmembrane helix</keyword>
<keyword evidence="3" id="KW-1185">Reference proteome</keyword>
<proteinExistence type="predicted"/>
<organism evidence="2 3">
    <name type="scientific">Centaurea solstitialis</name>
    <name type="common">yellow star-thistle</name>
    <dbReference type="NCBI Taxonomy" id="347529"/>
    <lineage>
        <taxon>Eukaryota</taxon>
        <taxon>Viridiplantae</taxon>
        <taxon>Streptophyta</taxon>
        <taxon>Embryophyta</taxon>
        <taxon>Tracheophyta</taxon>
        <taxon>Spermatophyta</taxon>
        <taxon>Magnoliopsida</taxon>
        <taxon>eudicotyledons</taxon>
        <taxon>Gunneridae</taxon>
        <taxon>Pentapetalae</taxon>
        <taxon>asterids</taxon>
        <taxon>campanulids</taxon>
        <taxon>Asterales</taxon>
        <taxon>Asteraceae</taxon>
        <taxon>Carduoideae</taxon>
        <taxon>Cardueae</taxon>
        <taxon>Centaureinae</taxon>
        <taxon>Centaurea</taxon>
    </lineage>
</organism>
<name>A0AA38TAU6_9ASTR</name>
<feature type="transmembrane region" description="Helical" evidence="1">
    <location>
        <begin position="180"/>
        <end position="197"/>
    </location>
</feature>